<proteinExistence type="predicted"/>
<evidence type="ECO:0000259" key="1">
    <source>
        <dbReference type="Pfam" id="PF09084"/>
    </source>
</evidence>
<protein>
    <submittedName>
        <fullName evidence="2">ABC transporter substrate-binding protein</fullName>
    </submittedName>
</protein>
<accession>A0ABW5US65</accession>
<dbReference type="Gene3D" id="3.40.190.10">
    <property type="entry name" value="Periplasmic binding protein-like II"/>
    <property type="match status" value="2"/>
</dbReference>
<dbReference type="Pfam" id="PF09084">
    <property type="entry name" value="NMT1"/>
    <property type="match status" value="1"/>
</dbReference>
<feature type="domain" description="SsuA/THI5-like" evidence="1">
    <location>
        <begin position="89"/>
        <end position="232"/>
    </location>
</feature>
<keyword evidence="3" id="KW-1185">Reference proteome</keyword>
<dbReference type="InterPro" id="IPR015168">
    <property type="entry name" value="SsuA/THI5"/>
</dbReference>
<dbReference type="SUPFAM" id="SSF53850">
    <property type="entry name" value="Periplasmic binding protein-like II"/>
    <property type="match status" value="1"/>
</dbReference>
<comment type="caution">
    <text evidence="2">The sequence shown here is derived from an EMBL/GenBank/DDBJ whole genome shotgun (WGS) entry which is preliminary data.</text>
</comment>
<gene>
    <name evidence="2" type="ORF">ACFSW6_20445</name>
</gene>
<dbReference type="PROSITE" id="PS51318">
    <property type="entry name" value="TAT"/>
    <property type="match status" value="1"/>
</dbReference>
<dbReference type="Proteomes" id="UP001597463">
    <property type="component" value="Unassembled WGS sequence"/>
</dbReference>
<name>A0ABW5US65_9BURK</name>
<dbReference type="PANTHER" id="PTHR30024">
    <property type="entry name" value="ALIPHATIC SULFONATES-BINDING PROTEIN-RELATED"/>
    <property type="match status" value="1"/>
</dbReference>
<dbReference type="PANTHER" id="PTHR30024:SF21">
    <property type="entry name" value="ABC TRANSPORTER SUBSTRATE-BINDING PROTEIN"/>
    <property type="match status" value="1"/>
</dbReference>
<evidence type="ECO:0000313" key="3">
    <source>
        <dbReference type="Proteomes" id="UP001597463"/>
    </source>
</evidence>
<dbReference type="RefSeq" id="WP_083526450.1">
    <property type="nucleotide sequence ID" value="NZ_BCNT01000001.1"/>
</dbReference>
<reference evidence="3" key="1">
    <citation type="journal article" date="2019" name="Int. J. Syst. Evol. Microbiol.">
        <title>The Global Catalogue of Microorganisms (GCM) 10K type strain sequencing project: providing services to taxonomists for standard genome sequencing and annotation.</title>
        <authorList>
            <consortium name="The Broad Institute Genomics Platform"/>
            <consortium name="The Broad Institute Genome Sequencing Center for Infectious Disease"/>
            <person name="Wu L."/>
            <person name="Ma J."/>
        </authorList>
    </citation>
    <scope>NUCLEOTIDE SEQUENCE [LARGE SCALE GENOMIC DNA]</scope>
    <source>
        <strain evidence="3">TISTR 1906</strain>
    </source>
</reference>
<dbReference type="InterPro" id="IPR006311">
    <property type="entry name" value="TAT_signal"/>
</dbReference>
<dbReference type="EMBL" id="JBHUMV010000011">
    <property type="protein sequence ID" value="MFD2756451.1"/>
    <property type="molecule type" value="Genomic_DNA"/>
</dbReference>
<sequence>MNHESLTSVAASHGVAEPARVSGAAGAITRRSLLALSLAAGAAPWVARAQATARVIRLGSPDLGTAGKPTPGAGSAAVLHARKWLEQEFARDGIQVEWHFFRGAGPAVAEALSARQLDIVFLGDLASVIHKARGLDTRFIAATGRGTGSYLATAPGSGIKTVADLRGKKVSVLKGTAYQRPFDHLLAGAGLTEKDVKLINMDWPSSKAAVVAGQLDATFGGADLFVLRDKGVGIPISTRGKGRDLSISSGMLATQEFTTGQAPLLQRVTNQLVRAAQWASQESHREELIRLYAETSGNPDIGFREELAGDDLNQRFSPLLDEGLKAAYQGVLDDGKRLGLVRGSIDVNAWLAPAFVQQALQDLKLQAQWRATDANGKALAQAAGKKGAA</sequence>
<organism evidence="2 3">
    <name type="scientific">Comamonas terrae</name>
    <dbReference type="NCBI Taxonomy" id="673548"/>
    <lineage>
        <taxon>Bacteria</taxon>
        <taxon>Pseudomonadati</taxon>
        <taxon>Pseudomonadota</taxon>
        <taxon>Betaproteobacteria</taxon>
        <taxon>Burkholderiales</taxon>
        <taxon>Comamonadaceae</taxon>
        <taxon>Comamonas</taxon>
    </lineage>
</organism>
<evidence type="ECO:0000313" key="2">
    <source>
        <dbReference type="EMBL" id="MFD2756451.1"/>
    </source>
</evidence>